<name>A0AAE9XLF9_9PROT</name>
<evidence type="ECO:0000313" key="3">
    <source>
        <dbReference type="Proteomes" id="UP001217500"/>
    </source>
</evidence>
<protein>
    <submittedName>
        <fullName evidence="2">Uncharacterized protein</fullName>
    </submittedName>
</protein>
<feature type="signal peptide" evidence="1">
    <location>
        <begin position="1"/>
        <end position="24"/>
    </location>
</feature>
<accession>A0AAE9XLF9</accession>
<dbReference type="AlphaFoldDB" id="A0AAE9XLF9"/>
<proteinExistence type="predicted"/>
<dbReference type="KEGG" id="gso:PH603_12280"/>
<dbReference type="EMBL" id="CP116805">
    <property type="protein sequence ID" value="WCL53314.1"/>
    <property type="molecule type" value="Genomic_DNA"/>
</dbReference>
<reference evidence="2" key="1">
    <citation type="submission" date="2023-01" db="EMBL/GenBank/DDBJ databases">
        <title>The genome sequence of Kordiimonadaceae bacterium 6D33.</title>
        <authorList>
            <person name="Liu Y."/>
        </authorList>
    </citation>
    <scope>NUCLEOTIDE SEQUENCE</scope>
    <source>
        <strain evidence="2">6D33</strain>
    </source>
</reference>
<sequence>MKNSGRACLGLLFLSTILSGSAFAGCWVEERSSYASDEVAEATAKSPLVEATRKIADWLEKDPMLGSLPGYRQQLTIFTGYPSWEGAPYTVSIQLGFHPRDVWEGNCGLDQGMADYQLRAAINIQINSSDILAFRDAAQEDSPLRPFPLPKQKGQNRALPIYGNEGFLLLAPVGTDILLPYTVEDHLSEWKARLAEIAMNGGAEFASQQMWDIDDRLASLSADDLSQQTGYSGQSPDNPMWAYETVKGGASTPRVYLNPILYEEGSDQGDPRFASVWLDNSTGDKELQAMMDKWLARTDFSPIISLLTGGGQ</sequence>
<evidence type="ECO:0000256" key="1">
    <source>
        <dbReference type="SAM" id="SignalP"/>
    </source>
</evidence>
<dbReference type="PROSITE" id="PS51257">
    <property type="entry name" value="PROKAR_LIPOPROTEIN"/>
    <property type="match status" value="1"/>
</dbReference>
<evidence type="ECO:0000313" key="2">
    <source>
        <dbReference type="EMBL" id="WCL53314.1"/>
    </source>
</evidence>
<keyword evidence="3" id="KW-1185">Reference proteome</keyword>
<dbReference type="RefSeq" id="WP_289502826.1">
    <property type="nucleotide sequence ID" value="NZ_CP116805.1"/>
</dbReference>
<dbReference type="Proteomes" id="UP001217500">
    <property type="component" value="Chromosome"/>
</dbReference>
<organism evidence="2 3">
    <name type="scientific">Gimibacter soli</name>
    <dbReference type="NCBI Taxonomy" id="3024400"/>
    <lineage>
        <taxon>Bacteria</taxon>
        <taxon>Pseudomonadati</taxon>
        <taxon>Pseudomonadota</taxon>
        <taxon>Alphaproteobacteria</taxon>
        <taxon>Kordiimonadales</taxon>
        <taxon>Temperatibacteraceae</taxon>
        <taxon>Gimibacter</taxon>
    </lineage>
</organism>
<feature type="chain" id="PRO_5042178147" evidence="1">
    <location>
        <begin position="25"/>
        <end position="312"/>
    </location>
</feature>
<gene>
    <name evidence="2" type="ORF">PH603_12280</name>
</gene>
<keyword evidence="1" id="KW-0732">Signal</keyword>